<dbReference type="OrthoDB" id="10282061at2759"/>
<evidence type="ECO:0000313" key="4">
    <source>
        <dbReference type="Proteomes" id="UP000663852"/>
    </source>
</evidence>
<gene>
    <name evidence="3" type="ORF">EDS130_LOCUS20367</name>
</gene>
<evidence type="ECO:0000259" key="2">
    <source>
        <dbReference type="PROSITE" id="PS50022"/>
    </source>
</evidence>
<dbReference type="Proteomes" id="UP000663852">
    <property type="component" value="Unassembled WGS sequence"/>
</dbReference>
<dbReference type="InterPro" id="IPR000421">
    <property type="entry name" value="FA58C"/>
</dbReference>
<protein>
    <recommendedName>
        <fullName evidence="2">F5/8 type C domain-containing protein</fullName>
    </recommendedName>
</protein>
<dbReference type="InterPro" id="IPR008979">
    <property type="entry name" value="Galactose-bd-like_sf"/>
</dbReference>
<dbReference type="Gene3D" id="2.115.10.20">
    <property type="entry name" value="Glycosyl hydrolase domain, family 43"/>
    <property type="match status" value="1"/>
</dbReference>
<feature type="domain" description="F5/8 type C" evidence="2">
    <location>
        <begin position="326"/>
        <end position="464"/>
    </location>
</feature>
<evidence type="ECO:0000256" key="1">
    <source>
        <dbReference type="SAM" id="SignalP"/>
    </source>
</evidence>
<dbReference type="SUPFAM" id="SSF49785">
    <property type="entry name" value="Galactose-binding domain-like"/>
    <property type="match status" value="1"/>
</dbReference>
<accession>A0A814PNB8</accession>
<feature type="signal peptide" evidence="1">
    <location>
        <begin position="1"/>
        <end position="17"/>
    </location>
</feature>
<dbReference type="PROSITE" id="PS50022">
    <property type="entry name" value="FA58C_3"/>
    <property type="match status" value="1"/>
</dbReference>
<name>A0A814PNB8_ADIRI</name>
<dbReference type="AlphaFoldDB" id="A0A814PNB8"/>
<dbReference type="Pfam" id="PF00754">
    <property type="entry name" value="F5_F8_type_C"/>
    <property type="match status" value="1"/>
</dbReference>
<keyword evidence="1" id="KW-0732">Signal</keyword>
<organism evidence="3 4">
    <name type="scientific">Adineta ricciae</name>
    <name type="common">Rotifer</name>
    <dbReference type="NCBI Taxonomy" id="249248"/>
    <lineage>
        <taxon>Eukaryota</taxon>
        <taxon>Metazoa</taxon>
        <taxon>Spiralia</taxon>
        <taxon>Gnathifera</taxon>
        <taxon>Rotifera</taxon>
        <taxon>Eurotatoria</taxon>
        <taxon>Bdelloidea</taxon>
        <taxon>Adinetida</taxon>
        <taxon>Adinetidae</taxon>
        <taxon>Adineta</taxon>
    </lineage>
</organism>
<dbReference type="SUPFAM" id="SSF75005">
    <property type="entry name" value="Arabinanase/levansucrase/invertase"/>
    <property type="match status" value="1"/>
</dbReference>
<comment type="caution">
    <text evidence="3">The sequence shown here is derived from an EMBL/GenBank/DDBJ whole genome shotgun (WGS) entry which is preliminary data.</text>
</comment>
<dbReference type="InterPro" id="IPR023296">
    <property type="entry name" value="Glyco_hydro_beta-prop_sf"/>
</dbReference>
<sequence length="470" mass="52520">MISVLLCFLYLCIRTQAILNGLNGTSSGWQIYPGGAYHYGPSILIDENKDNLIHMWTCSQGTGSTQWDVIRYHNSSDSGKTWSLDEIALEPTSGSQDTYSACDPGVIKIKSYYYIGYTSTTNPNATQNQLFLARSLTPNGNYEKWNGTGWNSSNPQPIVAYHGPSSKYGIGEPSLVLVDNLIYVYYTNADDTGSYTDLAIVQLNATNEDTWPLYLQYKGHVINRRVNLGEDSTDIKWCPQLQRFIGVTTVNRFSSQATVGVYQSTDRYGLQFQSTPYIGHRVQEGAHNIGISGSTTGWIQLENQYHFVSYAYQPQGSGWGNWPTYLTPIQIVQLPLGTVIDVAVSSNVNWSMSGPFVWDHNFTTYWSSQSANNEFLTINLGTVFSVKTLSLVSRNLGYGFPVDFAVRASNDSQSFVHIIDQHYTNTTTVVNCSFTTPIQARYLQVLPITYGTDEHGIKLFQLAEIYVQTN</sequence>
<proteinExistence type="predicted"/>
<reference evidence="3" key="1">
    <citation type="submission" date="2021-02" db="EMBL/GenBank/DDBJ databases">
        <authorList>
            <person name="Nowell W R."/>
        </authorList>
    </citation>
    <scope>NUCLEOTIDE SEQUENCE</scope>
</reference>
<dbReference type="EMBL" id="CAJNOJ010000100">
    <property type="protein sequence ID" value="CAF1108359.1"/>
    <property type="molecule type" value="Genomic_DNA"/>
</dbReference>
<dbReference type="Gene3D" id="2.60.120.260">
    <property type="entry name" value="Galactose-binding domain-like"/>
    <property type="match status" value="1"/>
</dbReference>
<evidence type="ECO:0000313" key="3">
    <source>
        <dbReference type="EMBL" id="CAF1108359.1"/>
    </source>
</evidence>
<feature type="chain" id="PRO_5032330064" description="F5/8 type C domain-containing protein" evidence="1">
    <location>
        <begin position="18"/>
        <end position="470"/>
    </location>
</feature>